<sequence length="27" mass="3094">MRNNRSSALIVDCASSLFWMYFLLGVV</sequence>
<dbReference type="AlphaFoldDB" id="A0A0A8XXT1"/>
<keyword evidence="1" id="KW-0812">Transmembrane</keyword>
<reference evidence="2" key="2">
    <citation type="journal article" date="2015" name="Data Brief">
        <title>Shoot transcriptome of the giant reed, Arundo donax.</title>
        <authorList>
            <person name="Barrero R.A."/>
            <person name="Guerrero F.D."/>
            <person name="Moolhuijzen P."/>
            <person name="Goolsby J.A."/>
            <person name="Tidwell J."/>
            <person name="Bellgard S.E."/>
            <person name="Bellgard M.I."/>
        </authorList>
    </citation>
    <scope>NUCLEOTIDE SEQUENCE</scope>
    <source>
        <tissue evidence="2">Shoot tissue taken approximately 20 cm above the soil surface</tissue>
    </source>
</reference>
<keyword evidence="1" id="KW-1133">Transmembrane helix</keyword>
<proteinExistence type="predicted"/>
<protein>
    <submittedName>
        <fullName evidence="2">Uncharacterized protein</fullName>
    </submittedName>
</protein>
<reference evidence="2" key="1">
    <citation type="submission" date="2014-09" db="EMBL/GenBank/DDBJ databases">
        <authorList>
            <person name="Magalhaes I.L.F."/>
            <person name="Oliveira U."/>
            <person name="Santos F.R."/>
            <person name="Vidigal T.H.D.A."/>
            <person name="Brescovit A.D."/>
            <person name="Santos A.J."/>
        </authorList>
    </citation>
    <scope>NUCLEOTIDE SEQUENCE</scope>
    <source>
        <tissue evidence="2">Shoot tissue taken approximately 20 cm above the soil surface</tissue>
    </source>
</reference>
<name>A0A0A8XXT1_ARUDO</name>
<keyword evidence="1" id="KW-0472">Membrane</keyword>
<organism evidence="2">
    <name type="scientific">Arundo donax</name>
    <name type="common">Giant reed</name>
    <name type="synonym">Donax arundinaceus</name>
    <dbReference type="NCBI Taxonomy" id="35708"/>
    <lineage>
        <taxon>Eukaryota</taxon>
        <taxon>Viridiplantae</taxon>
        <taxon>Streptophyta</taxon>
        <taxon>Embryophyta</taxon>
        <taxon>Tracheophyta</taxon>
        <taxon>Spermatophyta</taxon>
        <taxon>Magnoliopsida</taxon>
        <taxon>Liliopsida</taxon>
        <taxon>Poales</taxon>
        <taxon>Poaceae</taxon>
        <taxon>PACMAD clade</taxon>
        <taxon>Arundinoideae</taxon>
        <taxon>Arundineae</taxon>
        <taxon>Arundo</taxon>
    </lineage>
</organism>
<accession>A0A0A8XXT1</accession>
<dbReference type="EMBL" id="GBRH01280337">
    <property type="protein sequence ID" value="JAD17558.1"/>
    <property type="molecule type" value="Transcribed_RNA"/>
</dbReference>
<evidence type="ECO:0000313" key="2">
    <source>
        <dbReference type="EMBL" id="JAD17558.1"/>
    </source>
</evidence>
<feature type="transmembrane region" description="Helical" evidence="1">
    <location>
        <begin position="7"/>
        <end position="24"/>
    </location>
</feature>
<evidence type="ECO:0000256" key="1">
    <source>
        <dbReference type="SAM" id="Phobius"/>
    </source>
</evidence>